<accession>A0AAV3RWE3</accession>
<name>A0AAV3RWE3_LITER</name>
<comment type="caution">
    <text evidence="2">The sequence shown here is derived from an EMBL/GenBank/DDBJ whole genome shotgun (WGS) entry which is preliminary data.</text>
</comment>
<proteinExistence type="predicted"/>
<keyword evidence="3" id="KW-1185">Reference proteome</keyword>
<reference evidence="2 3" key="1">
    <citation type="submission" date="2024-01" db="EMBL/GenBank/DDBJ databases">
        <title>The complete chloroplast genome sequence of Lithospermum erythrorhizon: insights into the phylogenetic relationship among Boraginaceae species and the maternal lineages of purple gromwells.</title>
        <authorList>
            <person name="Okada T."/>
            <person name="Watanabe K."/>
        </authorList>
    </citation>
    <scope>NUCLEOTIDE SEQUENCE [LARGE SCALE GENOMIC DNA]</scope>
</reference>
<dbReference type="Proteomes" id="UP001454036">
    <property type="component" value="Unassembled WGS sequence"/>
</dbReference>
<sequence>MEKSPSIRDLLSNGIEWKLGGGQSINVWQHKFVNHTHTNKVITPMDEEFKDLRVSDLIYPEVGVWDFTKVNTMFYQMDCEIILQISLNNLDSENIPILKGHAKGLFTVKGTYKLIRVLETANNTEGTTSGHQTFKYNQIWSIDIPKKINHFIFKAIHNRLATIDNLIKRGIIVPNICSLCQKNSED</sequence>
<feature type="domain" description="Reverse transcriptase zinc-binding" evidence="1">
    <location>
        <begin position="106"/>
        <end position="186"/>
    </location>
</feature>
<evidence type="ECO:0000313" key="2">
    <source>
        <dbReference type="EMBL" id="GAA0185724.1"/>
    </source>
</evidence>
<gene>
    <name evidence="2" type="ORF">LIER_33012</name>
</gene>
<dbReference type="EMBL" id="BAABME010012995">
    <property type="protein sequence ID" value="GAA0185724.1"/>
    <property type="molecule type" value="Genomic_DNA"/>
</dbReference>
<evidence type="ECO:0000259" key="1">
    <source>
        <dbReference type="Pfam" id="PF13966"/>
    </source>
</evidence>
<evidence type="ECO:0000313" key="3">
    <source>
        <dbReference type="Proteomes" id="UP001454036"/>
    </source>
</evidence>
<dbReference type="InterPro" id="IPR026960">
    <property type="entry name" value="RVT-Znf"/>
</dbReference>
<protein>
    <recommendedName>
        <fullName evidence="1">Reverse transcriptase zinc-binding domain-containing protein</fullName>
    </recommendedName>
</protein>
<dbReference type="AlphaFoldDB" id="A0AAV3RWE3"/>
<dbReference type="Pfam" id="PF13966">
    <property type="entry name" value="zf-RVT"/>
    <property type="match status" value="1"/>
</dbReference>
<organism evidence="2 3">
    <name type="scientific">Lithospermum erythrorhizon</name>
    <name type="common">Purple gromwell</name>
    <name type="synonym">Lithospermum officinale var. erythrorhizon</name>
    <dbReference type="NCBI Taxonomy" id="34254"/>
    <lineage>
        <taxon>Eukaryota</taxon>
        <taxon>Viridiplantae</taxon>
        <taxon>Streptophyta</taxon>
        <taxon>Embryophyta</taxon>
        <taxon>Tracheophyta</taxon>
        <taxon>Spermatophyta</taxon>
        <taxon>Magnoliopsida</taxon>
        <taxon>eudicotyledons</taxon>
        <taxon>Gunneridae</taxon>
        <taxon>Pentapetalae</taxon>
        <taxon>asterids</taxon>
        <taxon>lamiids</taxon>
        <taxon>Boraginales</taxon>
        <taxon>Boraginaceae</taxon>
        <taxon>Boraginoideae</taxon>
        <taxon>Lithospermeae</taxon>
        <taxon>Lithospermum</taxon>
    </lineage>
</organism>